<dbReference type="Proteomes" id="UP000255213">
    <property type="component" value="Unassembled WGS sequence"/>
</dbReference>
<gene>
    <name evidence="1" type="ORF">NCTC12957_00110</name>
</gene>
<reference evidence="1 2" key="1">
    <citation type="submission" date="2018-06" db="EMBL/GenBank/DDBJ databases">
        <authorList>
            <consortium name="Pathogen Informatics"/>
            <person name="Doyle S."/>
        </authorList>
    </citation>
    <scope>NUCLEOTIDE SEQUENCE [LARGE SCALE GENOMIC DNA]</scope>
    <source>
        <strain evidence="1 2">NCTC12957</strain>
    </source>
</reference>
<dbReference type="EMBL" id="UHEN01000001">
    <property type="protein sequence ID" value="SUN05084.1"/>
    <property type="molecule type" value="Genomic_DNA"/>
</dbReference>
<evidence type="ECO:0000313" key="2">
    <source>
        <dbReference type="Proteomes" id="UP000255213"/>
    </source>
</evidence>
<dbReference type="AlphaFoldDB" id="A0A380IAP2"/>
<organism evidence="1 2">
    <name type="scientific">Streptococcus acidominimus</name>
    <dbReference type="NCBI Taxonomy" id="1326"/>
    <lineage>
        <taxon>Bacteria</taxon>
        <taxon>Bacillati</taxon>
        <taxon>Bacillota</taxon>
        <taxon>Bacilli</taxon>
        <taxon>Lactobacillales</taxon>
        <taxon>Streptococcaceae</taxon>
        <taxon>Streptococcus</taxon>
    </lineage>
</organism>
<protein>
    <submittedName>
        <fullName evidence="1">Uncharacterized protein</fullName>
    </submittedName>
</protein>
<name>A0A380IAP2_STRAI</name>
<sequence length="50" mass="5694">MEKRIEGNFTGITTSPAMITIPKSEYDLLVEIKNKFLGVNNHEQTKEKKA</sequence>
<proteinExistence type="predicted"/>
<evidence type="ECO:0000313" key="1">
    <source>
        <dbReference type="EMBL" id="SUN05084.1"/>
    </source>
</evidence>
<accession>A0A380IAP2</accession>
<dbReference type="RefSeq" id="WP_169822872.1">
    <property type="nucleotide sequence ID" value="NZ_MSJL01000003.1"/>
</dbReference>